<protein>
    <recommendedName>
        <fullName evidence="3">Nodulation protein B</fullName>
    </recommendedName>
</protein>
<sequence length="295" mass="33074">MLTQTSRYSFSPIVDRVPLQLPNRARVAVVLYLNIEHFPENIPGPAIVPGTTKFSPDPLNYGWRDYGQRVGFWRLAEMFEKLGVRASVLLNSDICLEYPQIVEAGKKLHWEWLGHGKNNSTFLNGLSPDDERRFIGDVVSTIAKSTGVPPKGWLGPFMSETFDTPDLLSEAGIEYLCDFSADDEPFPMKVNTGKGLLSMPYSVECNDLPSVLSFGITAGEFGQLIRDQFDVFYAESANRAKIMPICLHTFIAGQPFRAKHLAAALQYISSHDGVWFATSGEINTWFRESYGDRFD</sequence>
<dbReference type="Gene3D" id="3.20.20.370">
    <property type="entry name" value="Glycoside hydrolase/deacetylase"/>
    <property type="match status" value="1"/>
</dbReference>
<organism evidence="1 2">
    <name type="scientific">Rhodopseudomonas palustris</name>
    <dbReference type="NCBI Taxonomy" id="1076"/>
    <lineage>
        <taxon>Bacteria</taxon>
        <taxon>Pseudomonadati</taxon>
        <taxon>Pseudomonadota</taxon>
        <taxon>Alphaproteobacteria</taxon>
        <taxon>Hyphomicrobiales</taxon>
        <taxon>Nitrobacteraceae</taxon>
        <taxon>Rhodopseudomonas</taxon>
    </lineage>
</organism>
<evidence type="ECO:0008006" key="3">
    <source>
        <dbReference type="Google" id="ProtNLM"/>
    </source>
</evidence>
<accession>A0A0D7F5F6</accession>
<reference evidence="1 2" key="1">
    <citation type="submission" date="2014-11" db="EMBL/GenBank/DDBJ databases">
        <title>Genomics and ecophysiology of heterotrophic nitrogen fixing bacteria isolated from estuarine surface water.</title>
        <authorList>
            <person name="Bentzon-Tilia M."/>
            <person name="Severin I."/>
            <person name="Hansen L.H."/>
            <person name="Riemann L."/>
        </authorList>
    </citation>
    <scope>NUCLEOTIDE SEQUENCE [LARGE SCALE GENOMIC DNA]</scope>
    <source>
        <strain evidence="1 2">BAL398</strain>
    </source>
</reference>
<dbReference type="AlphaFoldDB" id="A0A0D7F5F6"/>
<evidence type="ECO:0000313" key="2">
    <source>
        <dbReference type="Proteomes" id="UP000032515"/>
    </source>
</evidence>
<evidence type="ECO:0000313" key="1">
    <source>
        <dbReference type="EMBL" id="KIZ48020.1"/>
    </source>
</evidence>
<comment type="caution">
    <text evidence="1">The sequence shown here is derived from an EMBL/GenBank/DDBJ whole genome shotgun (WGS) entry which is preliminary data.</text>
</comment>
<name>A0A0D7F5F6_RHOPL</name>
<dbReference type="OrthoDB" id="9787041at2"/>
<dbReference type="PANTHER" id="PTHR43123:SF4">
    <property type="entry name" value="POLYSACCHARIDE DEACETYLASE"/>
    <property type="match status" value="1"/>
</dbReference>
<dbReference type="InterPro" id="IPR011330">
    <property type="entry name" value="Glyco_hydro/deAcase_b/a-brl"/>
</dbReference>
<gene>
    <name evidence="1" type="ORF">OO17_01080</name>
</gene>
<dbReference type="CDD" id="cd10979">
    <property type="entry name" value="CE4_PuuE_like"/>
    <property type="match status" value="1"/>
</dbReference>
<dbReference type="PANTHER" id="PTHR43123">
    <property type="entry name" value="POLYSACCHARIDE DEACETYLASE-RELATED"/>
    <property type="match status" value="1"/>
</dbReference>
<dbReference type="Proteomes" id="UP000032515">
    <property type="component" value="Unassembled WGS sequence"/>
</dbReference>
<dbReference type="RefSeq" id="WP_044404534.1">
    <property type="nucleotide sequence ID" value="NZ_JXXE01000023.1"/>
</dbReference>
<dbReference type="SUPFAM" id="SSF88713">
    <property type="entry name" value="Glycoside hydrolase/deacetylase"/>
    <property type="match status" value="1"/>
</dbReference>
<dbReference type="EMBL" id="JXXE01000023">
    <property type="protein sequence ID" value="KIZ48020.1"/>
    <property type="molecule type" value="Genomic_DNA"/>
</dbReference>
<proteinExistence type="predicted"/>
<dbReference type="PATRIC" id="fig|1076.23.peg.1749"/>
<dbReference type="GO" id="GO:0005975">
    <property type="term" value="P:carbohydrate metabolic process"/>
    <property type="evidence" value="ECO:0007669"/>
    <property type="project" value="InterPro"/>
</dbReference>